<dbReference type="CDD" id="cd06257">
    <property type="entry name" value="DnaJ"/>
    <property type="match status" value="1"/>
</dbReference>
<evidence type="ECO:0000259" key="4">
    <source>
        <dbReference type="PROSITE" id="PS50076"/>
    </source>
</evidence>
<dbReference type="AlphaFoldDB" id="A0A0B2UK96"/>
<dbReference type="RefSeq" id="XP_014563514.1">
    <property type="nucleotide sequence ID" value="XM_014708028.1"/>
</dbReference>
<dbReference type="Gene3D" id="1.10.287.110">
    <property type="entry name" value="DnaJ domain"/>
    <property type="match status" value="1"/>
</dbReference>
<accession>A0A0B2UK96</accession>
<feature type="compositionally biased region" description="Low complexity" evidence="1">
    <location>
        <begin position="171"/>
        <end position="181"/>
    </location>
</feature>
<dbReference type="EMBL" id="JOKQ01000007">
    <property type="protein sequence ID" value="KHN69472.1"/>
    <property type="molecule type" value="Genomic_DNA"/>
</dbReference>
<dbReference type="GeneID" id="26262009"/>
<evidence type="ECO:0000313" key="6">
    <source>
        <dbReference type="Proteomes" id="UP000031056"/>
    </source>
</evidence>
<evidence type="ECO:0000256" key="1">
    <source>
        <dbReference type="SAM" id="MobiDB-lite"/>
    </source>
</evidence>
<dbReference type="InterPro" id="IPR001623">
    <property type="entry name" value="DnaJ_domain"/>
</dbReference>
<organism evidence="5 6">
    <name type="scientific">Ordospora colligata OC4</name>
    <dbReference type="NCBI Taxonomy" id="1354746"/>
    <lineage>
        <taxon>Eukaryota</taxon>
        <taxon>Fungi</taxon>
        <taxon>Fungi incertae sedis</taxon>
        <taxon>Microsporidia</taxon>
        <taxon>Ordosporidae</taxon>
        <taxon>Ordospora</taxon>
    </lineage>
</organism>
<dbReference type="Proteomes" id="UP000031056">
    <property type="component" value="Unassembled WGS sequence"/>
</dbReference>
<feature type="region of interest" description="Disordered" evidence="1">
    <location>
        <begin position="146"/>
        <end position="181"/>
    </location>
</feature>
<reference evidence="5 6" key="1">
    <citation type="journal article" date="2014" name="MBio">
        <title>The Ordospora colligata genome; evolution of extreme reduction in microsporidia and host-to-parasite horizontal gene transfer.</title>
        <authorList>
            <person name="Pombert J.-F."/>
            <person name="Haag K.L."/>
            <person name="Beidas S."/>
            <person name="Ebert D."/>
            <person name="Keeling P.J."/>
        </authorList>
    </citation>
    <scope>NUCLEOTIDE SEQUENCE [LARGE SCALE GENOMIC DNA]</scope>
    <source>
        <strain evidence="5 6">OC4</strain>
    </source>
</reference>
<dbReference type="VEuPathDB" id="MicrosporidiaDB:M896_070400"/>
<dbReference type="OrthoDB" id="2196113at2759"/>
<keyword evidence="6" id="KW-1185">Reference proteome</keyword>
<feature type="transmembrane region" description="Helical" evidence="2">
    <location>
        <begin position="116"/>
        <end position="137"/>
    </location>
</feature>
<comment type="caution">
    <text evidence="5">The sequence shown here is derived from an EMBL/GenBank/DDBJ whole genome shotgun (WGS) entry which is preliminary data.</text>
</comment>
<dbReference type="SUPFAM" id="SSF46565">
    <property type="entry name" value="Chaperone J-domain"/>
    <property type="match status" value="1"/>
</dbReference>
<evidence type="ECO:0000256" key="2">
    <source>
        <dbReference type="SAM" id="Phobius"/>
    </source>
</evidence>
<dbReference type="InParanoid" id="A0A0B2UK96"/>
<keyword evidence="2" id="KW-0812">Transmembrane</keyword>
<keyword evidence="2" id="KW-0472">Membrane</keyword>
<evidence type="ECO:0000256" key="3">
    <source>
        <dbReference type="SAM" id="SignalP"/>
    </source>
</evidence>
<dbReference type="PROSITE" id="PS50076">
    <property type="entry name" value="DNAJ_2"/>
    <property type="match status" value="1"/>
</dbReference>
<proteinExistence type="predicted"/>
<name>A0A0B2UK96_9MICR</name>
<feature type="domain" description="J" evidence="4">
    <location>
        <begin position="38"/>
        <end position="99"/>
    </location>
</feature>
<keyword evidence="3" id="KW-0732">Signal</keyword>
<keyword evidence="2" id="KW-1133">Transmembrane helix</keyword>
<evidence type="ECO:0000313" key="5">
    <source>
        <dbReference type="EMBL" id="KHN69472.1"/>
    </source>
</evidence>
<protein>
    <recommendedName>
        <fullName evidence="4">J domain-containing protein</fullName>
    </recommendedName>
</protein>
<sequence length="181" mass="20461">MKYILFLIASIMATLSQENLGSVIISIRKLHEKTPYSTFYEVLGVSEASDIGTIKKQYQRIMRNKALFPEINKREDAIAIVTEAYNILKNKKDTYDMVLSNSYMYLGNKKNFNNNFYLLLLSGMASSITIIAAVFAFKRLMSMQAPKKHKNSNSKNSTLKKESLTNVHAPSSSKSSIKSKI</sequence>
<dbReference type="HOGENOM" id="CLU_129408_0_0_1"/>
<dbReference type="SMART" id="SM00271">
    <property type="entry name" value="DnaJ"/>
    <property type="match status" value="1"/>
</dbReference>
<gene>
    <name evidence="5" type="ORF">M896_070400</name>
</gene>
<dbReference type="Pfam" id="PF00226">
    <property type="entry name" value="DnaJ"/>
    <property type="match status" value="1"/>
</dbReference>
<feature type="signal peptide" evidence="3">
    <location>
        <begin position="1"/>
        <end position="16"/>
    </location>
</feature>
<feature type="chain" id="PRO_5002076395" description="J domain-containing protein" evidence="3">
    <location>
        <begin position="17"/>
        <end position="181"/>
    </location>
</feature>
<dbReference type="InterPro" id="IPR036869">
    <property type="entry name" value="J_dom_sf"/>
</dbReference>